<evidence type="ECO:0000313" key="3">
    <source>
        <dbReference type="EMBL" id="HHM43986.1"/>
    </source>
</evidence>
<dbReference type="PANTHER" id="PTHR45947">
    <property type="entry name" value="SULFOQUINOVOSYL TRANSFERASE SQD2"/>
    <property type="match status" value="1"/>
</dbReference>
<dbReference type="Pfam" id="PF21269">
    <property type="entry name" value="TreT_GT1"/>
    <property type="match status" value="1"/>
</dbReference>
<accession>A0A7J3VTL7</accession>
<dbReference type="AlphaFoldDB" id="A0A7J3VTL7"/>
<dbReference type="SUPFAM" id="SSF53756">
    <property type="entry name" value="UDP-Glycosyltransferase/glycogen phosphorylase"/>
    <property type="match status" value="1"/>
</dbReference>
<dbReference type="Pfam" id="PF00534">
    <property type="entry name" value="Glycos_transf_1"/>
    <property type="match status" value="1"/>
</dbReference>
<comment type="caution">
    <text evidence="3">The sequence shown here is derived from an EMBL/GenBank/DDBJ whole genome shotgun (WGS) entry which is preliminary data.</text>
</comment>
<keyword evidence="3" id="KW-0808">Transferase</keyword>
<dbReference type="InterPro" id="IPR001296">
    <property type="entry name" value="Glyco_trans_1"/>
</dbReference>
<feature type="domain" description="Trehalose synthase N-terminal" evidence="2">
    <location>
        <begin position="130"/>
        <end position="212"/>
    </location>
</feature>
<dbReference type="PANTHER" id="PTHR45947:SF3">
    <property type="entry name" value="SULFOQUINOVOSYL TRANSFERASE SQD2"/>
    <property type="match status" value="1"/>
</dbReference>
<proteinExistence type="predicted"/>
<gene>
    <name evidence="3" type="ORF">ENM31_01635</name>
</gene>
<dbReference type="EMBL" id="DRXH01000057">
    <property type="protein sequence ID" value="HHM43986.1"/>
    <property type="molecule type" value="Genomic_DNA"/>
</dbReference>
<dbReference type="InterPro" id="IPR050194">
    <property type="entry name" value="Glycosyltransferase_grp1"/>
</dbReference>
<protein>
    <submittedName>
        <fullName evidence="3">Glycosyltransferase family 1 protein</fullName>
    </submittedName>
</protein>
<dbReference type="InterPro" id="IPR049438">
    <property type="entry name" value="TreT_GT1"/>
</dbReference>
<feature type="domain" description="Glycosyl transferase family 1" evidence="1">
    <location>
        <begin position="252"/>
        <end position="425"/>
    </location>
</feature>
<evidence type="ECO:0000259" key="1">
    <source>
        <dbReference type="Pfam" id="PF00534"/>
    </source>
</evidence>
<reference evidence="3" key="1">
    <citation type="journal article" date="2020" name="mSystems">
        <title>Genome- and Community-Level Interaction Insights into Carbon Utilization and Element Cycling Functions of Hydrothermarchaeota in Hydrothermal Sediment.</title>
        <authorList>
            <person name="Zhou Z."/>
            <person name="Liu Y."/>
            <person name="Xu W."/>
            <person name="Pan J."/>
            <person name="Luo Z.H."/>
            <person name="Li M."/>
        </authorList>
    </citation>
    <scope>NUCLEOTIDE SEQUENCE [LARGE SCALE GENOMIC DNA]</scope>
    <source>
        <strain evidence="3">SpSt-1074</strain>
    </source>
</reference>
<dbReference type="GO" id="GO:0016757">
    <property type="term" value="F:glycosyltransferase activity"/>
    <property type="evidence" value="ECO:0007669"/>
    <property type="project" value="InterPro"/>
</dbReference>
<evidence type="ECO:0000259" key="2">
    <source>
        <dbReference type="Pfam" id="PF21269"/>
    </source>
</evidence>
<dbReference type="Gene3D" id="3.40.50.2000">
    <property type="entry name" value="Glycogen Phosphorylase B"/>
    <property type="match status" value="2"/>
</dbReference>
<sequence>MRLAVCTQTPLVRLLGDAPVSEGIVDVSWMKENVEYVFSPGGVTRMVYPLLVRMFRNGVLEDACWVSLNPKGPERIRFGRIEVWNVRVEESHLKSYGVVKELLWRIFHGVQKDEPRSLVDVAWYEDYAYYNLYNRVCSETLMKLDNQHDFDLFYIHDFQQLPTGSMLETLKPKVFRWHIPFDERVISPKWAPFLKKYFDAYDAVIVSCKTYLKSLKRIGYGGKVFHVYPYIDFEEYVVPSRQKVSDFCDRFSIKEDDLVVALVARLDPLKGHDVAVKALARVVRRIPNVKLVIVGNGSFSSSRQGLGLSKADQWRQQLDELVKKLGVSENVVFTGHVSQEELGCVYERCDLTILPSRAEGFGLVVAESWLYRKPSIVSVHAGIAELVEHGSTGLLVNPDNPEQVEEAMVKLLNDEKTRLEMGAKAGEAVALCSIERGLREEMEVLSIILQGGE</sequence>
<dbReference type="CDD" id="cd03801">
    <property type="entry name" value="GT4_PimA-like"/>
    <property type="match status" value="1"/>
</dbReference>
<organism evidence="3">
    <name type="scientific">Caldiarchaeum subterraneum</name>
    <dbReference type="NCBI Taxonomy" id="311458"/>
    <lineage>
        <taxon>Archaea</taxon>
        <taxon>Nitrososphaerota</taxon>
        <taxon>Candidatus Caldarchaeales</taxon>
        <taxon>Candidatus Caldarchaeaceae</taxon>
        <taxon>Candidatus Caldarchaeum</taxon>
    </lineage>
</organism>
<name>A0A7J3VTL7_CALS0</name>